<protein>
    <recommendedName>
        <fullName evidence="12">Targeting protein for Xklp2</fullName>
    </recommendedName>
</protein>
<dbReference type="PANTHER" id="PTHR14326:SF44">
    <property type="entry name" value="TARGETING PROTEIN FOR XKLP2"/>
    <property type="match status" value="1"/>
</dbReference>
<feature type="compositionally biased region" description="Basic and acidic residues" evidence="7">
    <location>
        <begin position="103"/>
        <end position="125"/>
    </location>
</feature>
<evidence type="ECO:0000256" key="3">
    <source>
        <dbReference type="ARBA" id="ARBA00005885"/>
    </source>
</evidence>
<keyword evidence="11" id="KW-1185">Reference proteome</keyword>
<feature type="region of interest" description="Disordered" evidence="7">
    <location>
        <begin position="579"/>
        <end position="603"/>
    </location>
</feature>
<comment type="caution">
    <text evidence="10">The sequence shown here is derived from an EMBL/GenBank/DDBJ whole genome shotgun (WGS) entry which is preliminary data.</text>
</comment>
<evidence type="ECO:0000256" key="2">
    <source>
        <dbReference type="ARBA" id="ARBA00004186"/>
    </source>
</evidence>
<feature type="region of interest" description="Disordered" evidence="7">
    <location>
        <begin position="33"/>
        <end position="125"/>
    </location>
</feature>
<dbReference type="Proteomes" id="UP001148018">
    <property type="component" value="Unassembled WGS sequence"/>
</dbReference>
<dbReference type="InterPro" id="IPR027329">
    <property type="entry name" value="TPX2_C"/>
</dbReference>
<gene>
    <name evidence="10" type="ORF">NHX12_012940</name>
</gene>
<evidence type="ECO:0000256" key="4">
    <source>
        <dbReference type="ARBA" id="ARBA00022490"/>
    </source>
</evidence>
<feature type="compositionally biased region" description="Low complexity" evidence="7">
    <location>
        <begin position="39"/>
        <end position="72"/>
    </location>
</feature>
<evidence type="ECO:0000259" key="8">
    <source>
        <dbReference type="Pfam" id="PF06886"/>
    </source>
</evidence>
<organism evidence="10 11">
    <name type="scientific">Muraenolepis orangiensis</name>
    <name type="common">Patagonian moray cod</name>
    <dbReference type="NCBI Taxonomy" id="630683"/>
    <lineage>
        <taxon>Eukaryota</taxon>
        <taxon>Metazoa</taxon>
        <taxon>Chordata</taxon>
        <taxon>Craniata</taxon>
        <taxon>Vertebrata</taxon>
        <taxon>Euteleostomi</taxon>
        <taxon>Actinopterygii</taxon>
        <taxon>Neopterygii</taxon>
        <taxon>Teleostei</taxon>
        <taxon>Neoteleostei</taxon>
        <taxon>Acanthomorphata</taxon>
        <taxon>Zeiogadaria</taxon>
        <taxon>Gadariae</taxon>
        <taxon>Gadiformes</taxon>
        <taxon>Muraenolepidoidei</taxon>
        <taxon>Muraenolepididae</taxon>
        <taxon>Muraenolepis</taxon>
    </lineage>
</organism>
<dbReference type="OrthoDB" id="1684416at2759"/>
<evidence type="ECO:0000313" key="10">
    <source>
        <dbReference type="EMBL" id="KAJ3586543.1"/>
    </source>
</evidence>
<dbReference type="GO" id="GO:0005634">
    <property type="term" value="C:nucleus"/>
    <property type="evidence" value="ECO:0007669"/>
    <property type="project" value="UniProtKB-SubCell"/>
</dbReference>
<accession>A0A9Q0I6D9</accession>
<evidence type="ECO:0000256" key="6">
    <source>
        <dbReference type="ARBA" id="ARBA00023242"/>
    </source>
</evidence>
<dbReference type="InterPro" id="IPR027330">
    <property type="entry name" value="TPX2_central_dom"/>
</dbReference>
<evidence type="ECO:0000256" key="1">
    <source>
        <dbReference type="ARBA" id="ARBA00004123"/>
    </source>
</evidence>
<name>A0A9Q0I6D9_9TELE</name>
<reference evidence="10" key="1">
    <citation type="submission" date="2022-07" db="EMBL/GenBank/DDBJ databases">
        <title>Chromosome-level genome of Muraenolepis orangiensis.</title>
        <authorList>
            <person name="Kim J."/>
        </authorList>
    </citation>
    <scope>NUCLEOTIDE SEQUENCE</scope>
    <source>
        <strain evidence="10">KU_S4_2022</strain>
        <tissue evidence="10">Muscle</tissue>
    </source>
</reference>
<feature type="region of interest" description="Disordered" evidence="7">
    <location>
        <begin position="235"/>
        <end position="271"/>
    </location>
</feature>
<dbReference type="GO" id="GO:0060236">
    <property type="term" value="P:regulation of mitotic spindle organization"/>
    <property type="evidence" value="ECO:0007669"/>
    <property type="project" value="InterPro"/>
</dbReference>
<dbReference type="Pfam" id="PF06886">
    <property type="entry name" value="TPX2"/>
    <property type="match status" value="1"/>
</dbReference>
<dbReference type="GO" id="GO:0005819">
    <property type="term" value="C:spindle"/>
    <property type="evidence" value="ECO:0007669"/>
    <property type="project" value="UniProtKB-SubCell"/>
</dbReference>
<evidence type="ECO:0008006" key="12">
    <source>
        <dbReference type="Google" id="ProtNLM"/>
    </source>
</evidence>
<dbReference type="Pfam" id="PF12214">
    <property type="entry name" value="TPX2_importin"/>
    <property type="match status" value="1"/>
</dbReference>
<feature type="domain" description="TPX2 central" evidence="9">
    <location>
        <begin position="250"/>
        <end position="379"/>
    </location>
</feature>
<dbReference type="EMBL" id="JANIIK010000117">
    <property type="protein sequence ID" value="KAJ3586543.1"/>
    <property type="molecule type" value="Genomic_DNA"/>
</dbReference>
<sequence length="634" mass="72724">MALNESVENSYEFDAPSHVIDLKEYDHADNADHWFEPRTSSSSVPSNIVTSWGDRAPAQRAAQNAAQAQMLPPAKPRRVSKRKEASEPDNVAGKKPKRPNSSEAKEMERIKTLQQEVADHRRKNEASYKAALAGIPPPKTLVLSTTIPKEFHFSTDSRVKVRSSTADDEVNFKAQLRKHPPSPAKGPKGATVPKPFNLSTGSKRKADDTAAYVPMAEQLAQFQRRTPDRYHLRSRQVQERGPSPVKGSQLKVTQPHTPHLMTRQRSRPTQLKSSAVLEAEEAEKLQKFRFKALELNRKILEGALHPIKPAAKEPTRAHCFELQVERRLQQRQAERKLDEVEVKPHTFHPRPLPAKILKEVVGVPDKVVAHPTVPESPAFTMKRRVRMEPKEEVKAPSSIKAQPVPHFGLPFQPRLPDKTQLELCPFSFDERERERRVLKERKLEQMRNEEVPKFKAQLLPDFSEVNLPERKLLATTKVEPFALMVDERGATKTDRWEHMVKEEQQRQLEAATFKARPNMVIHQEPFLPKKEERSIAVTNHSTVSEAFQLSTERRAIARQEFEHTAVENEALRARVDEERQRLDEEHTKEEVAKMRQEQVHKAQPIRKYKPVELKKCDVALTVPQSPNFSKRFHM</sequence>
<keyword evidence="6" id="KW-0539">Nucleus</keyword>
<dbReference type="GO" id="GO:0005874">
    <property type="term" value="C:microtubule"/>
    <property type="evidence" value="ECO:0007669"/>
    <property type="project" value="InterPro"/>
</dbReference>
<feature type="domain" description="TPX2 C-terminal" evidence="8">
    <location>
        <begin position="547"/>
        <end position="618"/>
    </location>
</feature>
<proteinExistence type="inferred from homology"/>
<dbReference type="PANTHER" id="PTHR14326">
    <property type="entry name" value="TARGETING PROTEIN FOR XKLP2"/>
    <property type="match status" value="1"/>
</dbReference>
<comment type="similarity">
    <text evidence="3">Belongs to the TPX2 family.</text>
</comment>
<evidence type="ECO:0000256" key="7">
    <source>
        <dbReference type="SAM" id="MobiDB-lite"/>
    </source>
</evidence>
<dbReference type="InterPro" id="IPR009675">
    <property type="entry name" value="TPX2_fam"/>
</dbReference>
<evidence type="ECO:0000313" key="11">
    <source>
        <dbReference type="Proteomes" id="UP001148018"/>
    </source>
</evidence>
<keyword evidence="4" id="KW-0963">Cytoplasm</keyword>
<dbReference type="AlphaFoldDB" id="A0A9Q0I6D9"/>
<feature type="region of interest" description="Disordered" evidence="7">
    <location>
        <begin position="177"/>
        <end position="207"/>
    </location>
</feature>
<comment type="subcellular location">
    <subcellularLocation>
        <location evidence="2">Cytoplasm</location>
        <location evidence="2">Cytoskeleton</location>
        <location evidence="2">Spindle</location>
    </subcellularLocation>
    <subcellularLocation>
        <location evidence="1">Nucleus</location>
    </subcellularLocation>
</comment>
<feature type="compositionally biased region" description="Basic and acidic residues" evidence="7">
    <location>
        <begin position="579"/>
        <end position="600"/>
    </location>
</feature>
<evidence type="ECO:0000259" key="9">
    <source>
        <dbReference type="Pfam" id="PF12214"/>
    </source>
</evidence>
<keyword evidence="5" id="KW-0206">Cytoskeleton</keyword>
<evidence type="ECO:0000256" key="5">
    <source>
        <dbReference type="ARBA" id="ARBA00023212"/>
    </source>
</evidence>